<protein>
    <recommendedName>
        <fullName evidence="2">Activator of Hsp90 ATPase AHSA1-like N-terminal domain-containing protein</fullName>
    </recommendedName>
</protein>
<evidence type="ECO:0000313" key="3">
    <source>
        <dbReference type="EMBL" id="CAD9775969.1"/>
    </source>
</evidence>
<dbReference type="EMBL" id="HBHP01032401">
    <property type="protein sequence ID" value="CAD9775969.1"/>
    <property type="molecule type" value="Transcribed_RNA"/>
</dbReference>
<proteinExistence type="inferred from homology"/>
<dbReference type="GO" id="GO:0001671">
    <property type="term" value="F:ATPase activator activity"/>
    <property type="evidence" value="ECO:0007669"/>
    <property type="project" value="InterPro"/>
</dbReference>
<gene>
    <name evidence="3" type="ORF">LSP00402_LOCUS19973</name>
</gene>
<reference evidence="3" key="1">
    <citation type="submission" date="2021-01" db="EMBL/GenBank/DDBJ databases">
        <authorList>
            <person name="Corre E."/>
            <person name="Pelletier E."/>
            <person name="Niang G."/>
            <person name="Scheremetjew M."/>
            <person name="Finn R."/>
            <person name="Kale V."/>
            <person name="Holt S."/>
            <person name="Cochrane G."/>
            <person name="Meng A."/>
            <person name="Brown T."/>
            <person name="Cohen L."/>
        </authorList>
    </citation>
    <scope>NUCLEOTIDE SEQUENCE</scope>
    <source>
        <strain evidence="3">CCMP622</strain>
    </source>
</reference>
<dbReference type="GO" id="GO:0006457">
    <property type="term" value="P:protein folding"/>
    <property type="evidence" value="ECO:0007669"/>
    <property type="project" value="TreeGrafter"/>
</dbReference>
<organism evidence="3">
    <name type="scientific">Lotharella oceanica</name>
    <dbReference type="NCBI Taxonomy" id="641309"/>
    <lineage>
        <taxon>Eukaryota</taxon>
        <taxon>Sar</taxon>
        <taxon>Rhizaria</taxon>
        <taxon>Cercozoa</taxon>
        <taxon>Chlorarachniophyceae</taxon>
        <taxon>Lotharella</taxon>
    </lineage>
</organism>
<dbReference type="PANTHER" id="PTHR13009">
    <property type="entry name" value="HEAT SHOCK PROTEIN 90 HSP90 CO-CHAPERONE AHA-1"/>
    <property type="match status" value="1"/>
</dbReference>
<dbReference type="GO" id="GO:0005829">
    <property type="term" value="C:cytosol"/>
    <property type="evidence" value="ECO:0007669"/>
    <property type="project" value="TreeGrafter"/>
</dbReference>
<evidence type="ECO:0000259" key="2">
    <source>
        <dbReference type="Pfam" id="PF09229"/>
    </source>
</evidence>
<dbReference type="Gene3D" id="3.15.10.20">
    <property type="entry name" value="Activator of Hsp90 ATPase Aha1, N-terminal domain"/>
    <property type="match status" value="1"/>
</dbReference>
<dbReference type="InterPro" id="IPR015310">
    <property type="entry name" value="AHSA1-like_N"/>
</dbReference>
<feature type="domain" description="Activator of Hsp90 ATPase AHSA1-like N-terminal" evidence="2">
    <location>
        <begin position="7"/>
        <end position="140"/>
    </location>
</feature>
<accession>A0A7S2U0Y2</accession>
<sequence length="141" mass="15906">MGGTWEEKSVKVWARRRLAELIERLSGTRDRTTGVAVRVQKVRSVSGEADIIYSRNKRKDGIDLTAKIDIDVELQGKTLSGILRVEVANNNREEVPEFTLEWAGDSPSLDDNISIKGHLRKQFMPKMRDVVGAILDEMKAQ</sequence>
<dbReference type="InterPro" id="IPR036338">
    <property type="entry name" value="Aha1"/>
</dbReference>
<name>A0A7S2U0Y2_9EUKA</name>
<evidence type="ECO:0000256" key="1">
    <source>
        <dbReference type="ARBA" id="ARBA00006817"/>
    </source>
</evidence>
<dbReference type="GO" id="GO:0051087">
    <property type="term" value="F:protein-folding chaperone binding"/>
    <property type="evidence" value="ECO:0007669"/>
    <property type="project" value="InterPro"/>
</dbReference>
<dbReference type="AlphaFoldDB" id="A0A7S2U0Y2"/>
<dbReference type="Pfam" id="PF09229">
    <property type="entry name" value="Aha1_N"/>
    <property type="match status" value="1"/>
</dbReference>
<dbReference type="PANTHER" id="PTHR13009:SF22">
    <property type="entry name" value="LD43819P"/>
    <property type="match status" value="1"/>
</dbReference>
<dbReference type="SUPFAM" id="SSF103111">
    <property type="entry name" value="Activator of Hsp90 ATPase, Aha1"/>
    <property type="match status" value="1"/>
</dbReference>
<comment type="similarity">
    <text evidence="1">Belongs to the AHA1 family.</text>
</comment>